<dbReference type="EC" id="2.4.-.-" evidence="2"/>
<reference evidence="2" key="2">
    <citation type="submission" date="2021-04" db="EMBL/GenBank/DDBJ databases">
        <authorList>
            <person name="Gilroy R."/>
        </authorList>
    </citation>
    <scope>NUCLEOTIDE SEQUENCE</scope>
    <source>
        <strain evidence="2">ChiBcec8-13705</strain>
    </source>
</reference>
<evidence type="ECO:0000313" key="3">
    <source>
        <dbReference type="Proteomes" id="UP000886803"/>
    </source>
</evidence>
<evidence type="ECO:0000259" key="1">
    <source>
        <dbReference type="Pfam" id="PF00535"/>
    </source>
</evidence>
<dbReference type="SUPFAM" id="SSF53448">
    <property type="entry name" value="Nucleotide-diphospho-sugar transferases"/>
    <property type="match status" value="1"/>
</dbReference>
<keyword evidence="2" id="KW-0808">Transferase</keyword>
<keyword evidence="2" id="KW-0328">Glycosyltransferase</keyword>
<sequence>MNECRQLAANILALAKAAGAEEAVALSAGAGAFGPSLQEAGAKIQPEHNARLYVCLWGETIPPRILERHIDVLSVAKNGNNKNLAVRSFWEGMNQAEAQNLGTEQALRDYFKPLGYRETAAMDMADPAQQQTPENQIGRYIAWCKEQTNPTANSAWLLRLFRWGQGVPQPSVSGPFLTVLTRTQGRREDGLTEVMLCLAAQTDRDFEWLVVGHRLSEPEHAMVERVLASAPPYLQERIRFCPCEEEGRTAPLNFGFSVARGQYVAVLDDDDVVMDNYVEVFHKASRQSEGTILHAYSIKQDWQNVSISYREGNSLRAISNYDFKYCRPYNFLDQLTVNYCPLMSMAIPVRPFHEWKIRFDEELSMTEDWDYHTRLAALTGVTDIAEITSIYRWWKNAETSATLYSQKEWAKTYQVLTERFSHLFFPVHVKDLNAAASLSASIPLELFAKEDGVFSAKTMRSCDGRMDGSCREFLFSDLPQGLYQGLLRIDPGYFGGILIDELKIVVTLHGGERITYGMDDVTSNGWRINGTWAFIQDDPQIYFQIPGGQSAQTIQVSYTGPAYMSAVEAKCIEEAFACTSAQLTVEAEGSNGPVPAKTVCSGNQVECTYDLKGLGKISRLEFSPCLRGSVITQKMRIKATGAGQEEIPLHWKHNGIYRPDAAIFLRRPYYRARCGKPIETLTIEFRIDGEISDGAALSIQNPVKYILKKLLGLLRRRAL</sequence>
<name>A0A9D2M5Q1_9FIRM</name>
<proteinExistence type="predicted"/>
<dbReference type="EMBL" id="DWYG01000014">
    <property type="protein sequence ID" value="HJB41159.1"/>
    <property type="molecule type" value="Genomic_DNA"/>
</dbReference>
<dbReference type="AlphaFoldDB" id="A0A9D2M5Q1"/>
<protein>
    <submittedName>
        <fullName evidence="2">Glycosyltransferase</fullName>
        <ecNumber evidence="2">2.4.-.-</ecNumber>
    </submittedName>
</protein>
<accession>A0A9D2M5Q1</accession>
<dbReference type="InterPro" id="IPR001173">
    <property type="entry name" value="Glyco_trans_2-like"/>
</dbReference>
<comment type="caution">
    <text evidence="2">The sequence shown here is derived from an EMBL/GenBank/DDBJ whole genome shotgun (WGS) entry which is preliminary data.</text>
</comment>
<evidence type="ECO:0000313" key="2">
    <source>
        <dbReference type="EMBL" id="HJB41159.1"/>
    </source>
</evidence>
<reference evidence="2" key="1">
    <citation type="journal article" date="2021" name="PeerJ">
        <title>Extensive microbial diversity within the chicken gut microbiome revealed by metagenomics and culture.</title>
        <authorList>
            <person name="Gilroy R."/>
            <person name="Ravi A."/>
            <person name="Getino M."/>
            <person name="Pursley I."/>
            <person name="Horton D.L."/>
            <person name="Alikhan N.F."/>
            <person name="Baker D."/>
            <person name="Gharbi K."/>
            <person name="Hall N."/>
            <person name="Watson M."/>
            <person name="Adriaenssens E.M."/>
            <person name="Foster-Nyarko E."/>
            <person name="Jarju S."/>
            <person name="Secka A."/>
            <person name="Antonio M."/>
            <person name="Oren A."/>
            <person name="Chaudhuri R.R."/>
            <person name="La Ragione R."/>
            <person name="Hildebrand F."/>
            <person name="Pallen M.J."/>
        </authorList>
    </citation>
    <scope>NUCLEOTIDE SEQUENCE</scope>
    <source>
        <strain evidence="2">ChiBcec8-13705</strain>
    </source>
</reference>
<feature type="domain" description="Glycosyltransferase 2-like" evidence="1">
    <location>
        <begin position="187"/>
        <end position="311"/>
    </location>
</feature>
<dbReference type="Gene3D" id="3.90.550.10">
    <property type="entry name" value="Spore Coat Polysaccharide Biosynthesis Protein SpsA, Chain A"/>
    <property type="match status" value="1"/>
</dbReference>
<dbReference type="InterPro" id="IPR029044">
    <property type="entry name" value="Nucleotide-diphossugar_trans"/>
</dbReference>
<dbReference type="GO" id="GO:0016757">
    <property type="term" value="F:glycosyltransferase activity"/>
    <property type="evidence" value="ECO:0007669"/>
    <property type="project" value="UniProtKB-KW"/>
</dbReference>
<dbReference type="Proteomes" id="UP000886803">
    <property type="component" value="Unassembled WGS sequence"/>
</dbReference>
<organism evidence="2 3">
    <name type="scientific">Candidatus Gemmiger avicola</name>
    <dbReference type="NCBI Taxonomy" id="2838605"/>
    <lineage>
        <taxon>Bacteria</taxon>
        <taxon>Bacillati</taxon>
        <taxon>Bacillota</taxon>
        <taxon>Clostridia</taxon>
        <taxon>Eubacteriales</taxon>
        <taxon>Gemmiger</taxon>
    </lineage>
</organism>
<dbReference type="Pfam" id="PF00535">
    <property type="entry name" value="Glycos_transf_2"/>
    <property type="match status" value="1"/>
</dbReference>
<gene>
    <name evidence="2" type="ORF">H9945_01515</name>
</gene>